<proteinExistence type="predicted"/>
<keyword evidence="2" id="KW-1185">Reference proteome</keyword>
<reference evidence="1" key="1">
    <citation type="journal article" date="2021" name="bioRxiv">
        <title>Whole Genome Assembly and Annotation of Northern Wild Rice, Zizania palustris L., Supports a Whole Genome Duplication in the Zizania Genus.</title>
        <authorList>
            <person name="Haas M."/>
            <person name="Kono T."/>
            <person name="Macchietto M."/>
            <person name="Millas R."/>
            <person name="McGilp L."/>
            <person name="Shao M."/>
            <person name="Duquette J."/>
            <person name="Hirsch C.N."/>
            <person name="Kimball J."/>
        </authorList>
    </citation>
    <scope>NUCLEOTIDE SEQUENCE</scope>
    <source>
        <tissue evidence="1">Fresh leaf tissue</tissue>
    </source>
</reference>
<gene>
    <name evidence="1" type="ORF">GUJ93_ZPchr0002g26416</name>
</gene>
<dbReference type="AlphaFoldDB" id="A0A8J5SEX6"/>
<dbReference type="EMBL" id="JAAALK010000287">
    <property type="protein sequence ID" value="KAG8056391.1"/>
    <property type="molecule type" value="Genomic_DNA"/>
</dbReference>
<reference evidence="1" key="2">
    <citation type="submission" date="2021-02" db="EMBL/GenBank/DDBJ databases">
        <authorList>
            <person name="Kimball J.A."/>
            <person name="Haas M.W."/>
            <person name="Macchietto M."/>
            <person name="Kono T."/>
            <person name="Duquette J."/>
            <person name="Shao M."/>
        </authorList>
    </citation>
    <scope>NUCLEOTIDE SEQUENCE</scope>
    <source>
        <tissue evidence="1">Fresh leaf tissue</tissue>
    </source>
</reference>
<protein>
    <submittedName>
        <fullName evidence="1">Uncharacterized protein</fullName>
    </submittedName>
</protein>
<name>A0A8J5SEX6_ZIZPA</name>
<evidence type="ECO:0000313" key="2">
    <source>
        <dbReference type="Proteomes" id="UP000729402"/>
    </source>
</evidence>
<accession>A0A8J5SEX6</accession>
<organism evidence="1 2">
    <name type="scientific">Zizania palustris</name>
    <name type="common">Northern wild rice</name>
    <dbReference type="NCBI Taxonomy" id="103762"/>
    <lineage>
        <taxon>Eukaryota</taxon>
        <taxon>Viridiplantae</taxon>
        <taxon>Streptophyta</taxon>
        <taxon>Embryophyta</taxon>
        <taxon>Tracheophyta</taxon>
        <taxon>Spermatophyta</taxon>
        <taxon>Magnoliopsida</taxon>
        <taxon>Liliopsida</taxon>
        <taxon>Poales</taxon>
        <taxon>Poaceae</taxon>
        <taxon>BOP clade</taxon>
        <taxon>Oryzoideae</taxon>
        <taxon>Oryzeae</taxon>
        <taxon>Zizaniinae</taxon>
        <taxon>Zizania</taxon>
    </lineage>
</organism>
<comment type="caution">
    <text evidence="1">The sequence shown here is derived from an EMBL/GenBank/DDBJ whole genome shotgun (WGS) entry which is preliminary data.</text>
</comment>
<dbReference type="Proteomes" id="UP000729402">
    <property type="component" value="Unassembled WGS sequence"/>
</dbReference>
<sequence length="100" mass="11022">MSSDLAFALLHGASIIIDRQEVHAAEGIKNFQHQALEAIQRWEHAKAVAETVVKASKAEEVEACEVVAIEKSEAEGLWQAHQASNDEAERFKAEAEELRA</sequence>
<evidence type="ECO:0000313" key="1">
    <source>
        <dbReference type="EMBL" id="KAG8056391.1"/>
    </source>
</evidence>